<name>A0A433D7K8_9FUNG</name>
<sequence length="98" mass="11233">MPIPQGTQLAQNDVDQDAQIICIKELMFSMLLRMVSASLHHHELLAECEKQLNDVVVKGLVSIVVGRFDKEEEVVNEVGADDICKTWLMRRNWIVEDR</sequence>
<comment type="caution">
    <text evidence="1">The sequence shown here is derived from an EMBL/GenBank/DDBJ whole genome shotgun (WGS) entry which is preliminary data.</text>
</comment>
<evidence type="ECO:0000313" key="1">
    <source>
        <dbReference type="EMBL" id="RUP46850.1"/>
    </source>
</evidence>
<protein>
    <submittedName>
        <fullName evidence="1">Uncharacterized protein</fullName>
    </submittedName>
</protein>
<dbReference type="Proteomes" id="UP000268093">
    <property type="component" value="Unassembled WGS sequence"/>
</dbReference>
<gene>
    <name evidence="1" type="ORF">BC936DRAFT_146451</name>
</gene>
<evidence type="ECO:0000313" key="2">
    <source>
        <dbReference type="Proteomes" id="UP000268093"/>
    </source>
</evidence>
<organism evidence="1 2">
    <name type="scientific">Jimgerdemannia flammicorona</name>
    <dbReference type="NCBI Taxonomy" id="994334"/>
    <lineage>
        <taxon>Eukaryota</taxon>
        <taxon>Fungi</taxon>
        <taxon>Fungi incertae sedis</taxon>
        <taxon>Mucoromycota</taxon>
        <taxon>Mucoromycotina</taxon>
        <taxon>Endogonomycetes</taxon>
        <taxon>Endogonales</taxon>
        <taxon>Endogonaceae</taxon>
        <taxon>Jimgerdemannia</taxon>
    </lineage>
</organism>
<reference evidence="1 2" key="1">
    <citation type="journal article" date="2018" name="New Phytol.">
        <title>Phylogenomics of Endogonaceae and evolution of mycorrhizas within Mucoromycota.</title>
        <authorList>
            <person name="Chang Y."/>
            <person name="Desiro A."/>
            <person name="Na H."/>
            <person name="Sandor L."/>
            <person name="Lipzen A."/>
            <person name="Clum A."/>
            <person name="Barry K."/>
            <person name="Grigoriev I.V."/>
            <person name="Martin F.M."/>
            <person name="Stajich J.E."/>
            <person name="Smith M.E."/>
            <person name="Bonito G."/>
            <person name="Spatafora J.W."/>
        </authorList>
    </citation>
    <scope>NUCLEOTIDE SEQUENCE [LARGE SCALE GENOMIC DNA]</scope>
    <source>
        <strain evidence="1 2">GMNB39</strain>
    </source>
</reference>
<proteinExistence type="predicted"/>
<accession>A0A433D7K8</accession>
<dbReference type="AlphaFoldDB" id="A0A433D7K8"/>
<keyword evidence="2" id="KW-1185">Reference proteome</keyword>
<dbReference type="EMBL" id="RBNI01005280">
    <property type="protein sequence ID" value="RUP46850.1"/>
    <property type="molecule type" value="Genomic_DNA"/>
</dbReference>